<dbReference type="AlphaFoldDB" id="A0A0Q0WW60"/>
<protein>
    <submittedName>
        <fullName evidence="1">DUF2024 domain containing protein</fullName>
    </submittedName>
</protein>
<dbReference type="Proteomes" id="UP000050443">
    <property type="component" value="Unassembled WGS sequence"/>
</dbReference>
<name>A0A0Q0WW60_9FLAO</name>
<dbReference type="InterPro" id="IPR023122">
    <property type="entry name" value="NE1680-like_sf"/>
</dbReference>
<reference evidence="1 2" key="1">
    <citation type="submission" date="2014-09" db="EMBL/GenBank/DDBJ databases">
        <title>Genome sequence of Flavobacterium aquidurense RC62.</title>
        <authorList>
            <person name="Kim J.F."/>
            <person name="Kwak M.-J."/>
        </authorList>
    </citation>
    <scope>NUCLEOTIDE SEQUENCE [LARGE SCALE GENOMIC DNA]</scope>
    <source>
        <strain evidence="1 2">RC62</strain>
    </source>
</reference>
<dbReference type="OrthoDB" id="9795699at2"/>
<evidence type="ECO:0000313" key="2">
    <source>
        <dbReference type="Proteomes" id="UP000050443"/>
    </source>
</evidence>
<dbReference type="PATRIC" id="fig|362413.3.peg.353"/>
<accession>A0A0Q0WW60</accession>
<sequence length="87" mass="10153">MKIAVWDTYVTRKDGEIMHFDILVEEHTNDADQVFEFGKIYLKTVSQEGQPLTSKECKFCHIDKAPLELENQIRQNGFSIIEMENCN</sequence>
<dbReference type="RefSeq" id="WP_055094935.1">
    <property type="nucleotide sequence ID" value="NZ_JRLF01000010.1"/>
</dbReference>
<proteinExistence type="predicted"/>
<dbReference type="SUPFAM" id="SSF160766">
    <property type="entry name" value="NE1680-like"/>
    <property type="match status" value="1"/>
</dbReference>
<gene>
    <name evidence="1" type="ORF">RC62_368</name>
</gene>
<organism evidence="1 2">
    <name type="scientific">Flavobacterium aquidurense</name>
    <dbReference type="NCBI Taxonomy" id="362413"/>
    <lineage>
        <taxon>Bacteria</taxon>
        <taxon>Pseudomonadati</taxon>
        <taxon>Bacteroidota</taxon>
        <taxon>Flavobacteriia</taxon>
        <taxon>Flavobacteriales</taxon>
        <taxon>Flavobacteriaceae</taxon>
        <taxon>Flavobacterium</taxon>
    </lineage>
</organism>
<comment type="caution">
    <text evidence="1">The sequence shown here is derived from an EMBL/GenBank/DDBJ whole genome shotgun (WGS) entry which is preliminary data.</text>
</comment>
<evidence type="ECO:0000313" key="1">
    <source>
        <dbReference type="EMBL" id="KQB40478.1"/>
    </source>
</evidence>
<dbReference type="Pfam" id="PF09630">
    <property type="entry name" value="DUF2024"/>
    <property type="match status" value="1"/>
</dbReference>
<dbReference type="EMBL" id="JRLF01000010">
    <property type="protein sequence ID" value="KQB40478.1"/>
    <property type="molecule type" value="Genomic_DNA"/>
</dbReference>
<dbReference type="InterPro" id="IPR018592">
    <property type="entry name" value="DUF2024"/>
</dbReference>
<dbReference type="Gene3D" id="3.10.510.10">
    <property type="entry name" value="NE1680-like"/>
    <property type="match status" value="1"/>
</dbReference>